<gene>
    <name evidence="3" type="ORF">KFL_002580210</name>
</gene>
<feature type="compositionally biased region" description="Polar residues" evidence="1">
    <location>
        <begin position="250"/>
        <end position="289"/>
    </location>
</feature>
<name>A0A1Y1I5V5_KLENI</name>
<dbReference type="PROSITE" id="PS50897">
    <property type="entry name" value="CTLH"/>
    <property type="match status" value="2"/>
</dbReference>
<organism evidence="3 4">
    <name type="scientific">Klebsormidium nitens</name>
    <name type="common">Green alga</name>
    <name type="synonym">Ulothrix nitens</name>
    <dbReference type="NCBI Taxonomy" id="105231"/>
    <lineage>
        <taxon>Eukaryota</taxon>
        <taxon>Viridiplantae</taxon>
        <taxon>Streptophyta</taxon>
        <taxon>Klebsormidiophyceae</taxon>
        <taxon>Klebsormidiales</taxon>
        <taxon>Klebsormidiaceae</taxon>
        <taxon>Klebsormidium</taxon>
    </lineage>
</organism>
<dbReference type="OMA" id="LIHEYCI"/>
<sequence length="717" mass="77881">MIDHIRSLVNEGAIESAIALTNKSNANILEDQQLLFQLYKEQFLEHLRAGSDEAAIHCARKFLEPLALNAYLEAYQDFKQVMLAFLFGPEDTGSPVAAQWSLKQRFNLAGTLASNLRAAAAAYDPLLSLLLRYLISIQKRFLEIAGNLQPSVRLGRVLREVPFDEKDPPLVPKSSLDRAPDFKEKDVQDLAHAVELPRQAAVDSLRVANGHVITALKNELSRMRVNRTFVDELAREYGVYRGLVDCGPESSRQSCTEAGSSPSQVPQYSNQNQPSTSNTEYAVGNNSRGSVEVGTRSASKHVSSREAVQGVEKPQTLRKHGSEAEVSGPCTVQQQFGNDKETKSGEQVTQVDEDGDVRMHDAQEGDQSNGASGEPVAPGPKPVLVWRGRPEGFRELHDGALGLHLEDASAASTEFSEDDVKSLEASLLNPDGPTVEAHAGEPGSLVTEQSSEKASASKASGSEGGQQRPRRQASAQEYLQTSVLGTDVLRRYREVLEIRDMVSTGATGRAVEETLRLVPGFFADKQELLFRLKEVEFVRLLEAGELKPALRLARESLGPLAAEHRELLPALKATLLALAKPGPYLPKVTPTTAALATSLQEALAGALGVPEPLLVVLMRSLLDAHDEWFEMQMCEDPFRSFFKLDALKSSESDGDSALESTTEAAEVPQSSGEQSAADESILTLMEFLAISRSDAIVLLDKFDGSVEAVFADKLGGD</sequence>
<dbReference type="Proteomes" id="UP000054558">
    <property type="component" value="Unassembled WGS sequence"/>
</dbReference>
<dbReference type="EMBL" id="DF237207">
    <property type="protein sequence ID" value="GAQ85873.1"/>
    <property type="molecule type" value="Genomic_DNA"/>
</dbReference>
<evidence type="ECO:0000256" key="1">
    <source>
        <dbReference type="SAM" id="MobiDB-lite"/>
    </source>
</evidence>
<dbReference type="STRING" id="105231.A0A1Y1I5V5"/>
<dbReference type="InterPro" id="IPR024964">
    <property type="entry name" value="CTLH/CRA"/>
</dbReference>
<evidence type="ECO:0000313" key="3">
    <source>
        <dbReference type="EMBL" id="GAQ85873.1"/>
    </source>
</evidence>
<evidence type="ECO:0000313" key="4">
    <source>
        <dbReference type="Proteomes" id="UP000054558"/>
    </source>
</evidence>
<feature type="region of interest" description="Disordered" evidence="1">
    <location>
        <begin position="248"/>
        <end position="386"/>
    </location>
</feature>
<evidence type="ECO:0000259" key="2">
    <source>
        <dbReference type="PROSITE" id="PS50897"/>
    </source>
</evidence>
<protein>
    <submittedName>
        <fullName evidence="3">LisH motif-containing protein</fullName>
    </submittedName>
</protein>
<feature type="compositionally biased region" description="Low complexity" evidence="1">
    <location>
        <begin position="448"/>
        <end position="467"/>
    </location>
</feature>
<feature type="region of interest" description="Disordered" evidence="1">
    <location>
        <begin position="415"/>
        <end position="476"/>
    </location>
</feature>
<dbReference type="PANTHER" id="PTHR12864">
    <property type="entry name" value="RAN BINDING PROTEIN 9-RELATED"/>
    <property type="match status" value="1"/>
</dbReference>
<dbReference type="SMART" id="SM00668">
    <property type="entry name" value="CTLH"/>
    <property type="match status" value="2"/>
</dbReference>
<reference evidence="3 4" key="1">
    <citation type="journal article" date="2014" name="Nat. Commun.">
        <title>Klebsormidium flaccidum genome reveals primary factors for plant terrestrial adaptation.</title>
        <authorList>
            <person name="Hori K."/>
            <person name="Maruyama F."/>
            <person name="Fujisawa T."/>
            <person name="Togashi T."/>
            <person name="Yamamoto N."/>
            <person name="Seo M."/>
            <person name="Sato S."/>
            <person name="Yamada T."/>
            <person name="Mori H."/>
            <person name="Tajima N."/>
            <person name="Moriyama T."/>
            <person name="Ikeuchi M."/>
            <person name="Watanabe M."/>
            <person name="Wada H."/>
            <person name="Kobayashi K."/>
            <person name="Saito M."/>
            <person name="Masuda T."/>
            <person name="Sasaki-Sekimoto Y."/>
            <person name="Mashiguchi K."/>
            <person name="Awai K."/>
            <person name="Shimojima M."/>
            <person name="Masuda S."/>
            <person name="Iwai M."/>
            <person name="Nobusawa T."/>
            <person name="Narise T."/>
            <person name="Kondo S."/>
            <person name="Saito H."/>
            <person name="Sato R."/>
            <person name="Murakawa M."/>
            <person name="Ihara Y."/>
            <person name="Oshima-Yamada Y."/>
            <person name="Ohtaka K."/>
            <person name="Satoh M."/>
            <person name="Sonobe K."/>
            <person name="Ishii M."/>
            <person name="Ohtani R."/>
            <person name="Kanamori-Sato M."/>
            <person name="Honoki R."/>
            <person name="Miyazaki D."/>
            <person name="Mochizuki H."/>
            <person name="Umetsu J."/>
            <person name="Higashi K."/>
            <person name="Shibata D."/>
            <person name="Kamiya Y."/>
            <person name="Sato N."/>
            <person name="Nakamura Y."/>
            <person name="Tabata S."/>
            <person name="Ida S."/>
            <person name="Kurokawa K."/>
            <person name="Ohta H."/>
        </authorList>
    </citation>
    <scope>NUCLEOTIDE SEQUENCE [LARGE SCALE GENOMIC DNA]</scope>
    <source>
        <strain evidence="3 4">NIES-2285</strain>
    </source>
</reference>
<feature type="domain" description="CTLH" evidence="2">
    <location>
        <begin position="2"/>
        <end position="54"/>
    </location>
</feature>
<feature type="domain" description="CTLH" evidence="2">
    <location>
        <begin position="491"/>
        <end position="548"/>
    </location>
</feature>
<proteinExistence type="predicted"/>
<dbReference type="OrthoDB" id="2415936at2759"/>
<feature type="region of interest" description="Disordered" evidence="1">
    <location>
        <begin position="653"/>
        <end position="674"/>
    </location>
</feature>
<keyword evidence="4" id="KW-1185">Reference proteome</keyword>
<dbReference type="Pfam" id="PF10607">
    <property type="entry name" value="CTLH"/>
    <property type="match status" value="1"/>
</dbReference>
<dbReference type="AlphaFoldDB" id="A0A1Y1I5V5"/>
<dbReference type="InterPro" id="IPR006595">
    <property type="entry name" value="CTLH_C"/>
</dbReference>
<dbReference type="InterPro" id="IPR050618">
    <property type="entry name" value="Ubq-SigPath_Reg"/>
</dbReference>
<feature type="compositionally biased region" description="Polar residues" evidence="1">
    <location>
        <begin position="658"/>
        <end position="674"/>
    </location>
</feature>
<accession>A0A1Y1I5V5</accession>